<keyword evidence="4" id="KW-0963">Cytoplasm</keyword>
<dbReference type="GO" id="GO:0042026">
    <property type="term" value="P:protein refolding"/>
    <property type="evidence" value="ECO:0007669"/>
    <property type="project" value="UniProtKB-ARBA"/>
</dbReference>
<dbReference type="AlphaFoldDB" id="A0AAJ5VWA2"/>
<name>A0AAJ5VWA2_9HYPH</name>
<evidence type="ECO:0000256" key="10">
    <source>
        <dbReference type="RuleBase" id="RU003915"/>
    </source>
</evidence>
<keyword evidence="5 9" id="KW-0697">Rotamase</keyword>
<keyword evidence="7 9" id="KW-0413">Isomerase</keyword>
<sequence>MSEAKMGDVVRINYTGRLTNGTQFDSSTGREPLEFTIGLGQVIRGLEAHVAGMEPGDSSTVTIPADEAYGPHRAEAIQTLDRAKVPSGIDVRVGTQLQARTSDGGMLPITVVDMDETSVKVDANHPLAGQDLVFDVELVEIVQAA</sequence>
<reference evidence="12" key="1">
    <citation type="submission" date="2023-03" db="EMBL/GenBank/DDBJ databases">
        <title>Andean soil-derived lignocellulolytic bacterial consortium as a source of novel taxa and putative plastic-active enzymes.</title>
        <authorList>
            <person name="Diaz-Garcia L."/>
            <person name="Chuvochina M."/>
            <person name="Feuerriegel G."/>
            <person name="Bunk B."/>
            <person name="Sproer C."/>
            <person name="Streit W.R."/>
            <person name="Rodriguez L.M."/>
            <person name="Overmann J."/>
            <person name="Jimenez D.J."/>
        </authorList>
    </citation>
    <scope>NUCLEOTIDE SEQUENCE</scope>
    <source>
        <strain evidence="12">MAG 4196</strain>
    </source>
</reference>
<evidence type="ECO:0000256" key="3">
    <source>
        <dbReference type="ARBA" id="ARBA00006577"/>
    </source>
</evidence>
<dbReference type="EMBL" id="CP119312">
    <property type="protein sequence ID" value="WEK06086.1"/>
    <property type="molecule type" value="Genomic_DNA"/>
</dbReference>
<dbReference type="PANTHER" id="PTHR47861:SF3">
    <property type="entry name" value="FKBP-TYPE PEPTIDYL-PROLYL CIS-TRANS ISOMERASE SLYD"/>
    <property type="match status" value="1"/>
</dbReference>
<dbReference type="InterPro" id="IPR001179">
    <property type="entry name" value="PPIase_FKBP_dom"/>
</dbReference>
<evidence type="ECO:0000313" key="13">
    <source>
        <dbReference type="Proteomes" id="UP001217476"/>
    </source>
</evidence>
<comment type="function">
    <text evidence="8">Also involved in hydrogenase metallocenter assembly, probably by participating in the nickel insertion step. This function in hydrogenase biosynthesis requires chaperone activity and the presence of the metal-binding domain, but not PPIase activity.</text>
</comment>
<dbReference type="Pfam" id="PF00254">
    <property type="entry name" value="FKBP_C"/>
    <property type="match status" value="1"/>
</dbReference>
<evidence type="ECO:0000256" key="7">
    <source>
        <dbReference type="ARBA" id="ARBA00023235"/>
    </source>
</evidence>
<evidence type="ECO:0000256" key="1">
    <source>
        <dbReference type="ARBA" id="ARBA00000971"/>
    </source>
</evidence>
<comment type="subcellular location">
    <subcellularLocation>
        <location evidence="2">Cytoplasm</location>
    </subcellularLocation>
</comment>
<protein>
    <recommendedName>
        <fullName evidence="10">Peptidyl-prolyl cis-trans isomerase</fullName>
        <ecNumber evidence="10">5.2.1.8</ecNumber>
    </recommendedName>
</protein>
<organism evidence="12 13">
    <name type="scientific">Candidatus Devosia phytovorans</name>
    <dbReference type="NCBI Taxonomy" id="3121372"/>
    <lineage>
        <taxon>Bacteria</taxon>
        <taxon>Pseudomonadati</taxon>
        <taxon>Pseudomonadota</taxon>
        <taxon>Alphaproteobacteria</taxon>
        <taxon>Hyphomicrobiales</taxon>
        <taxon>Devosiaceae</taxon>
        <taxon>Devosia</taxon>
    </lineage>
</organism>
<comment type="catalytic activity">
    <reaction evidence="1 9 10">
        <text>[protein]-peptidylproline (omega=180) = [protein]-peptidylproline (omega=0)</text>
        <dbReference type="Rhea" id="RHEA:16237"/>
        <dbReference type="Rhea" id="RHEA-COMP:10747"/>
        <dbReference type="Rhea" id="RHEA-COMP:10748"/>
        <dbReference type="ChEBI" id="CHEBI:83833"/>
        <dbReference type="ChEBI" id="CHEBI:83834"/>
        <dbReference type="EC" id="5.2.1.8"/>
    </reaction>
</comment>
<accession>A0AAJ5VWA2</accession>
<dbReference type="Proteomes" id="UP001217476">
    <property type="component" value="Chromosome"/>
</dbReference>
<keyword evidence="6" id="KW-0143">Chaperone</keyword>
<dbReference type="EC" id="5.2.1.8" evidence="10"/>
<feature type="domain" description="PPIase FKBP-type" evidence="11">
    <location>
        <begin position="7"/>
        <end position="101"/>
    </location>
</feature>
<evidence type="ECO:0000256" key="4">
    <source>
        <dbReference type="ARBA" id="ARBA00022490"/>
    </source>
</evidence>
<dbReference type="PROSITE" id="PS50059">
    <property type="entry name" value="FKBP_PPIASE"/>
    <property type="match status" value="1"/>
</dbReference>
<comment type="similarity">
    <text evidence="3 10">Belongs to the FKBP-type PPIase family.</text>
</comment>
<proteinExistence type="inferred from homology"/>
<dbReference type="PANTHER" id="PTHR47861">
    <property type="entry name" value="FKBP-TYPE PEPTIDYL-PROLYL CIS-TRANS ISOMERASE SLYD"/>
    <property type="match status" value="1"/>
</dbReference>
<dbReference type="InterPro" id="IPR046357">
    <property type="entry name" value="PPIase_dom_sf"/>
</dbReference>
<dbReference type="GO" id="GO:0005737">
    <property type="term" value="C:cytoplasm"/>
    <property type="evidence" value="ECO:0007669"/>
    <property type="project" value="UniProtKB-SubCell"/>
</dbReference>
<evidence type="ECO:0000256" key="5">
    <source>
        <dbReference type="ARBA" id="ARBA00023110"/>
    </source>
</evidence>
<evidence type="ECO:0000256" key="6">
    <source>
        <dbReference type="ARBA" id="ARBA00023186"/>
    </source>
</evidence>
<evidence type="ECO:0000256" key="2">
    <source>
        <dbReference type="ARBA" id="ARBA00004496"/>
    </source>
</evidence>
<evidence type="ECO:0000259" key="11">
    <source>
        <dbReference type="PROSITE" id="PS50059"/>
    </source>
</evidence>
<gene>
    <name evidence="12" type="ORF">P0Y65_07480</name>
</gene>
<evidence type="ECO:0000256" key="8">
    <source>
        <dbReference type="ARBA" id="ARBA00037071"/>
    </source>
</evidence>
<evidence type="ECO:0000256" key="9">
    <source>
        <dbReference type="PROSITE-ProRule" id="PRU00277"/>
    </source>
</evidence>
<dbReference type="SUPFAM" id="SSF54534">
    <property type="entry name" value="FKBP-like"/>
    <property type="match status" value="1"/>
</dbReference>
<evidence type="ECO:0000313" key="12">
    <source>
        <dbReference type="EMBL" id="WEK06086.1"/>
    </source>
</evidence>
<dbReference type="GO" id="GO:0003755">
    <property type="term" value="F:peptidyl-prolyl cis-trans isomerase activity"/>
    <property type="evidence" value="ECO:0007669"/>
    <property type="project" value="UniProtKB-UniRule"/>
</dbReference>
<dbReference type="Gene3D" id="3.10.50.40">
    <property type="match status" value="1"/>
</dbReference>